<dbReference type="EnsemblMetazoa" id="AALB014755-RA">
    <property type="protein sequence ID" value="AALB014755-PA"/>
    <property type="gene ID" value="AALB014755"/>
</dbReference>
<sequence>MVLGDRRWCWCPYPRSATRSSSFDQMAVRPSQRSKSRAWAEPGQNYHSATQKTSNESTESKIEPPYGPYRRSAAGEEQ</sequence>
<evidence type="ECO:0000313" key="2">
    <source>
        <dbReference type="EnsemblMetazoa" id="AALB014755-PA"/>
    </source>
</evidence>
<reference evidence="2" key="2">
    <citation type="submission" date="2022-08" db="UniProtKB">
        <authorList>
            <consortium name="EnsemblMetazoa"/>
        </authorList>
    </citation>
    <scope>IDENTIFICATION</scope>
    <source>
        <strain evidence="2">STECLA/ALBI9_A</strain>
    </source>
</reference>
<feature type="region of interest" description="Disordered" evidence="1">
    <location>
        <begin position="15"/>
        <end position="78"/>
    </location>
</feature>
<dbReference type="AlphaFoldDB" id="A0A182FYS4"/>
<evidence type="ECO:0000313" key="3">
    <source>
        <dbReference type="Proteomes" id="UP000069272"/>
    </source>
</evidence>
<proteinExistence type="predicted"/>
<dbReference type="VEuPathDB" id="VectorBase:AALB014755"/>
<feature type="compositionally biased region" description="Polar residues" evidence="1">
    <location>
        <begin position="45"/>
        <end position="57"/>
    </location>
</feature>
<accession>A0A182FYS4</accession>
<protein>
    <submittedName>
        <fullName evidence="2">Uncharacterized protein</fullName>
    </submittedName>
</protein>
<reference evidence="2 3" key="1">
    <citation type="journal article" date="2017" name="G3 (Bethesda)">
        <title>The Physical Genome Mapping of Anopheles albimanus Corrected Scaffold Misassemblies and Identified Interarm Rearrangements in Genus Anopheles.</title>
        <authorList>
            <person name="Artemov G.N."/>
            <person name="Peery A.N."/>
            <person name="Jiang X."/>
            <person name="Tu Z."/>
            <person name="Stegniy V.N."/>
            <person name="Sharakhova M.V."/>
            <person name="Sharakhov I.V."/>
        </authorList>
    </citation>
    <scope>NUCLEOTIDE SEQUENCE [LARGE SCALE GENOMIC DNA]</scope>
    <source>
        <strain evidence="2 3">ALBI9_A</strain>
    </source>
</reference>
<keyword evidence="3" id="KW-1185">Reference proteome</keyword>
<name>A0A182FYS4_ANOAL</name>
<evidence type="ECO:0000256" key="1">
    <source>
        <dbReference type="SAM" id="MobiDB-lite"/>
    </source>
</evidence>
<organism evidence="2 3">
    <name type="scientific">Anopheles albimanus</name>
    <name type="common">New world malaria mosquito</name>
    <dbReference type="NCBI Taxonomy" id="7167"/>
    <lineage>
        <taxon>Eukaryota</taxon>
        <taxon>Metazoa</taxon>
        <taxon>Ecdysozoa</taxon>
        <taxon>Arthropoda</taxon>
        <taxon>Hexapoda</taxon>
        <taxon>Insecta</taxon>
        <taxon>Pterygota</taxon>
        <taxon>Neoptera</taxon>
        <taxon>Endopterygota</taxon>
        <taxon>Diptera</taxon>
        <taxon>Nematocera</taxon>
        <taxon>Culicoidea</taxon>
        <taxon>Culicidae</taxon>
        <taxon>Anophelinae</taxon>
        <taxon>Anopheles</taxon>
    </lineage>
</organism>
<dbReference type="Proteomes" id="UP000069272">
    <property type="component" value="Chromosome 2R"/>
</dbReference>